<dbReference type="RefSeq" id="WP_094861768.1">
    <property type="nucleotide sequence ID" value="NZ_NKYE01000003.1"/>
</dbReference>
<dbReference type="EMBL" id="NKYE01000003">
    <property type="protein sequence ID" value="OZM74011.1"/>
    <property type="molecule type" value="Genomic_DNA"/>
</dbReference>
<reference evidence="1 2" key="1">
    <citation type="submission" date="2017-07" db="EMBL/GenBank/DDBJ databases">
        <title>Amycolatopsis antarcticus sp. nov., isolated from the surface of an Antarcticus brown macroalga.</title>
        <authorList>
            <person name="Wang J."/>
            <person name="Leiva S."/>
            <person name="Huang J."/>
            <person name="Huang Y."/>
        </authorList>
    </citation>
    <scope>NUCLEOTIDE SEQUENCE [LARGE SCALE GENOMIC DNA]</scope>
    <source>
        <strain evidence="1 2">AU-G6</strain>
    </source>
</reference>
<gene>
    <name evidence="1" type="ORF">CFN78_06910</name>
</gene>
<protein>
    <submittedName>
        <fullName evidence="1">Uncharacterized protein</fullName>
    </submittedName>
</protein>
<name>A0A263D6L9_9PSEU</name>
<accession>A0A263D6L9</accession>
<keyword evidence="2" id="KW-1185">Reference proteome</keyword>
<sequence>MIDNTAPDQRTEDDDAVRFNTAAWHTEMDATKPMPSLYAFVYLHETVSLFLRGVATRSSLLDALVKTDVGTADAKAGA</sequence>
<dbReference type="AlphaFoldDB" id="A0A263D6L9"/>
<evidence type="ECO:0000313" key="1">
    <source>
        <dbReference type="EMBL" id="OZM74011.1"/>
    </source>
</evidence>
<evidence type="ECO:0000313" key="2">
    <source>
        <dbReference type="Proteomes" id="UP000242444"/>
    </source>
</evidence>
<dbReference type="Proteomes" id="UP000242444">
    <property type="component" value="Unassembled WGS sequence"/>
</dbReference>
<proteinExistence type="predicted"/>
<organism evidence="1 2">
    <name type="scientific">Amycolatopsis antarctica</name>
    <dbReference type="NCBI Taxonomy" id="1854586"/>
    <lineage>
        <taxon>Bacteria</taxon>
        <taxon>Bacillati</taxon>
        <taxon>Actinomycetota</taxon>
        <taxon>Actinomycetes</taxon>
        <taxon>Pseudonocardiales</taxon>
        <taxon>Pseudonocardiaceae</taxon>
        <taxon>Amycolatopsis</taxon>
    </lineage>
</organism>
<dbReference type="InParanoid" id="A0A263D6L9"/>
<comment type="caution">
    <text evidence="1">The sequence shown here is derived from an EMBL/GenBank/DDBJ whole genome shotgun (WGS) entry which is preliminary data.</text>
</comment>